<dbReference type="SMART" id="SM00448">
    <property type="entry name" value="REC"/>
    <property type="match status" value="1"/>
</dbReference>
<dbReference type="EMBL" id="RHHT01000002">
    <property type="protein sequence ID" value="RNB86465.1"/>
    <property type="molecule type" value="Genomic_DNA"/>
</dbReference>
<dbReference type="SUPFAM" id="SSF52540">
    <property type="entry name" value="P-loop containing nucleoside triphosphate hydrolases"/>
    <property type="match status" value="1"/>
</dbReference>
<dbReference type="InterPro" id="IPR025943">
    <property type="entry name" value="Sigma_54_int_dom_ATP-bd_2"/>
</dbReference>
<organism evidence="9 10">
    <name type="scientific">Brevibacillus panacihumi</name>
    <dbReference type="NCBI Taxonomy" id="497735"/>
    <lineage>
        <taxon>Bacteria</taxon>
        <taxon>Bacillati</taxon>
        <taxon>Bacillota</taxon>
        <taxon>Bacilli</taxon>
        <taxon>Bacillales</taxon>
        <taxon>Paenibacillaceae</taxon>
        <taxon>Brevibacillus</taxon>
    </lineage>
</organism>
<dbReference type="InterPro" id="IPR058031">
    <property type="entry name" value="AAA_lid_NorR"/>
</dbReference>
<accession>A0A3M8DGK8</accession>
<sequence>MEKKQILIVDDEHEVTSFFTYFLKQKNCDVTVAHTGQDVERLLQSHSAGFHAALLDLKLPDASGLDLLQRIKSVYPACEVLIMTGYSTIKSAVTAIQLGAKDYLEKPFDDLDGLERIIDSVLEASVDQEHDLVQQAASYGIVFTPGSPMAKVAAIAKKLAPKAIHVLIEGETGTGKELMARFLHGESSRAHHPFVAFNCGAVPESLLESELFGYEKGAFTGALKARKGFFELAHNGTLFLDEIGEAPASIQVKLLRTLESGEFIRVGGEQVTQSNIRFISATNRDLEHEVEMNRFRRDLLYRLEGIKLAIPPLRERVQDIPAIAKVFLEKRGGSSCEIDREAVEVLQQYDWPGNVRQLINVLNQTLALHECRVLRAEHLPANVREKARDPRPSASFASEFSERLDQECSKFIQSVTHNVKSIDELDFAYLTSRLKQLETELSRAIIEKGLTETKGDRQLLSKKLNITKRTIRYILHEKT</sequence>
<feature type="domain" description="Response regulatory" evidence="8">
    <location>
        <begin position="5"/>
        <end position="121"/>
    </location>
</feature>
<keyword evidence="2" id="KW-0067">ATP-binding</keyword>
<dbReference type="InterPro" id="IPR001789">
    <property type="entry name" value="Sig_transdc_resp-reg_receiver"/>
</dbReference>
<evidence type="ECO:0000256" key="2">
    <source>
        <dbReference type="ARBA" id="ARBA00022840"/>
    </source>
</evidence>
<dbReference type="GO" id="GO:0003677">
    <property type="term" value="F:DNA binding"/>
    <property type="evidence" value="ECO:0007669"/>
    <property type="project" value="UniProtKB-KW"/>
</dbReference>
<proteinExistence type="predicted"/>
<dbReference type="Pfam" id="PF00072">
    <property type="entry name" value="Response_reg"/>
    <property type="match status" value="1"/>
</dbReference>
<reference evidence="9 10" key="1">
    <citation type="submission" date="2018-10" db="EMBL/GenBank/DDBJ databases">
        <title>Phylogenomics of Brevibacillus.</title>
        <authorList>
            <person name="Dunlap C."/>
        </authorList>
    </citation>
    <scope>NUCLEOTIDE SEQUENCE [LARGE SCALE GENOMIC DNA]</scope>
    <source>
        <strain evidence="9 10">JCM 15085</strain>
    </source>
</reference>
<name>A0A3M8DGK8_9BACL</name>
<protein>
    <submittedName>
        <fullName evidence="9">Sigma-54-dependent Fis family transcriptional regulator</fullName>
    </submittedName>
</protein>
<dbReference type="FunFam" id="3.40.50.300:FF:000006">
    <property type="entry name" value="DNA-binding transcriptional regulator NtrC"/>
    <property type="match status" value="1"/>
</dbReference>
<keyword evidence="6" id="KW-0597">Phosphoprotein</keyword>
<dbReference type="Gene3D" id="3.40.50.2300">
    <property type="match status" value="1"/>
</dbReference>
<dbReference type="PANTHER" id="PTHR32071:SF119">
    <property type="entry name" value="SIGMA L-DEPENDENT TRANSCRIPTIONAL REGULATOR YPLP-RELATED"/>
    <property type="match status" value="1"/>
</dbReference>
<dbReference type="RefSeq" id="WP_122911947.1">
    <property type="nucleotide sequence ID" value="NZ_RHHT01000002.1"/>
</dbReference>
<evidence type="ECO:0000256" key="6">
    <source>
        <dbReference type="PROSITE-ProRule" id="PRU00169"/>
    </source>
</evidence>
<dbReference type="InterPro" id="IPR025662">
    <property type="entry name" value="Sigma_54_int_dom_ATP-bd_1"/>
</dbReference>
<evidence type="ECO:0000256" key="5">
    <source>
        <dbReference type="ARBA" id="ARBA00023163"/>
    </source>
</evidence>
<evidence type="ECO:0000256" key="3">
    <source>
        <dbReference type="ARBA" id="ARBA00023015"/>
    </source>
</evidence>
<evidence type="ECO:0000313" key="10">
    <source>
        <dbReference type="Proteomes" id="UP000281915"/>
    </source>
</evidence>
<dbReference type="CDD" id="cd00009">
    <property type="entry name" value="AAA"/>
    <property type="match status" value="1"/>
</dbReference>
<dbReference type="GO" id="GO:0005524">
    <property type="term" value="F:ATP binding"/>
    <property type="evidence" value="ECO:0007669"/>
    <property type="project" value="UniProtKB-KW"/>
</dbReference>
<dbReference type="GO" id="GO:0000160">
    <property type="term" value="P:phosphorelay signal transduction system"/>
    <property type="evidence" value="ECO:0007669"/>
    <property type="project" value="InterPro"/>
</dbReference>
<keyword evidence="1" id="KW-0547">Nucleotide-binding</keyword>
<dbReference type="PROSITE" id="PS00688">
    <property type="entry name" value="SIGMA54_INTERACT_3"/>
    <property type="match status" value="1"/>
</dbReference>
<dbReference type="GO" id="GO:0006355">
    <property type="term" value="P:regulation of DNA-templated transcription"/>
    <property type="evidence" value="ECO:0007669"/>
    <property type="project" value="InterPro"/>
</dbReference>
<keyword evidence="4" id="KW-0238">DNA-binding</keyword>
<dbReference type="InterPro" id="IPR011006">
    <property type="entry name" value="CheY-like_superfamily"/>
</dbReference>
<dbReference type="Pfam" id="PF00158">
    <property type="entry name" value="Sigma54_activat"/>
    <property type="match status" value="1"/>
</dbReference>
<keyword evidence="5" id="KW-0804">Transcription</keyword>
<gene>
    <name evidence="9" type="ORF">EDM58_02720</name>
</gene>
<dbReference type="InterPro" id="IPR027417">
    <property type="entry name" value="P-loop_NTPase"/>
</dbReference>
<evidence type="ECO:0000259" key="8">
    <source>
        <dbReference type="PROSITE" id="PS50110"/>
    </source>
</evidence>
<dbReference type="Pfam" id="PF25601">
    <property type="entry name" value="AAA_lid_14"/>
    <property type="match status" value="1"/>
</dbReference>
<evidence type="ECO:0000313" key="9">
    <source>
        <dbReference type="EMBL" id="RNB86465.1"/>
    </source>
</evidence>
<evidence type="ECO:0000256" key="1">
    <source>
        <dbReference type="ARBA" id="ARBA00022741"/>
    </source>
</evidence>
<dbReference type="SMART" id="SM00382">
    <property type="entry name" value="AAA"/>
    <property type="match status" value="1"/>
</dbReference>
<comment type="caution">
    <text evidence="9">The sequence shown here is derived from an EMBL/GenBank/DDBJ whole genome shotgun (WGS) entry which is preliminary data.</text>
</comment>
<dbReference type="Proteomes" id="UP000281915">
    <property type="component" value="Unassembled WGS sequence"/>
</dbReference>
<dbReference type="AlphaFoldDB" id="A0A3M8DGK8"/>
<dbReference type="InterPro" id="IPR003593">
    <property type="entry name" value="AAA+_ATPase"/>
</dbReference>
<dbReference type="PROSITE" id="PS00676">
    <property type="entry name" value="SIGMA54_INTERACT_2"/>
    <property type="match status" value="1"/>
</dbReference>
<dbReference type="PROSITE" id="PS00675">
    <property type="entry name" value="SIGMA54_INTERACT_1"/>
    <property type="match status" value="1"/>
</dbReference>
<dbReference type="Gene3D" id="3.40.50.300">
    <property type="entry name" value="P-loop containing nucleotide triphosphate hydrolases"/>
    <property type="match status" value="1"/>
</dbReference>
<evidence type="ECO:0000259" key="7">
    <source>
        <dbReference type="PROSITE" id="PS50045"/>
    </source>
</evidence>
<keyword evidence="3" id="KW-0805">Transcription regulation</keyword>
<feature type="domain" description="Sigma-54 factor interaction" evidence="7">
    <location>
        <begin position="142"/>
        <end position="367"/>
    </location>
</feature>
<dbReference type="InterPro" id="IPR002078">
    <property type="entry name" value="Sigma_54_int"/>
</dbReference>
<dbReference type="PROSITE" id="PS50045">
    <property type="entry name" value="SIGMA54_INTERACT_4"/>
    <property type="match status" value="1"/>
</dbReference>
<evidence type="ECO:0000256" key="4">
    <source>
        <dbReference type="ARBA" id="ARBA00023125"/>
    </source>
</evidence>
<dbReference type="InterPro" id="IPR025944">
    <property type="entry name" value="Sigma_54_int_dom_CS"/>
</dbReference>
<dbReference type="PANTHER" id="PTHR32071">
    <property type="entry name" value="TRANSCRIPTIONAL REGULATORY PROTEIN"/>
    <property type="match status" value="1"/>
</dbReference>
<dbReference type="Gene3D" id="1.10.8.60">
    <property type="match status" value="1"/>
</dbReference>
<dbReference type="SUPFAM" id="SSF52172">
    <property type="entry name" value="CheY-like"/>
    <property type="match status" value="1"/>
</dbReference>
<feature type="modified residue" description="4-aspartylphosphate" evidence="6">
    <location>
        <position position="56"/>
    </location>
</feature>
<dbReference type="PROSITE" id="PS50110">
    <property type="entry name" value="RESPONSE_REGULATORY"/>
    <property type="match status" value="1"/>
</dbReference>